<dbReference type="Proteomes" id="UP000006327">
    <property type="component" value="Unassembled WGS sequence"/>
</dbReference>
<name>K6XG47_9ALTE</name>
<keyword evidence="2" id="KW-1185">Reference proteome</keyword>
<reference evidence="1 2" key="1">
    <citation type="journal article" date="2017" name="Antonie Van Leeuwenhoek">
        <title>Rhizobium rhizosphaerae sp. nov., a novel species isolated from rice rhizosphere.</title>
        <authorList>
            <person name="Zhao J.J."/>
            <person name="Zhang J."/>
            <person name="Zhang R.J."/>
            <person name="Zhang C.W."/>
            <person name="Yin H.Q."/>
            <person name="Zhang X.X."/>
        </authorList>
    </citation>
    <scope>NUCLEOTIDE SEQUENCE [LARGE SCALE GENOMIC DNA]</scope>
    <source>
        <strain evidence="1 2">BSs20135</strain>
    </source>
</reference>
<accession>K6XG47</accession>
<dbReference type="AlphaFoldDB" id="K6XG47"/>
<dbReference type="EMBL" id="BAEO01000034">
    <property type="protein sequence ID" value="GAC19634.1"/>
    <property type="molecule type" value="Genomic_DNA"/>
</dbReference>
<comment type="caution">
    <text evidence="1">The sequence shown here is derived from an EMBL/GenBank/DDBJ whole genome shotgun (WGS) entry which is preliminary data.</text>
</comment>
<evidence type="ECO:0000313" key="2">
    <source>
        <dbReference type="Proteomes" id="UP000006327"/>
    </source>
</evidence>
<gene>
    <name evidence="1" type="ORF">GARC_2668</name>
</gene>
<organism evidence="1 2">
    <name type="scientific">Paraglaciecola arctica BSs20135</name>
    <dbReference type="NCBI Taxonomy" id="493475"/>
    <lineage>
        <taxon>Bacteria</taxon>
        <taxon>Pseudomonadati</taxon>
        <taxon>Pseudomonadota</taxon>
        <taxon>Gammaproteobacteria</taxon>
        <taxon>Alteromonadales</taxon>
        <taxon>Alteromonadaceae</taxon>
        <taxon>Paraglaciecola</taxon>
    </lineage>
</organism>
<protein>
    <submittedName>
        <fullName evidence="1">Uncharacterized protein</fullName>
    </submittedName>
</protein>
<proteinExistence type="predicted"/>
<evidence type="ECO:0000313" key="1">
    <source>
        <dbReference type="EMBL" id="GAC19634.1"/>
    </source>
</evidence>
<sequence>MNTVFMQMLLQSLCERELSQYIGYKTRMFGQLSAYNHFNFHFIYLIHMAKYKKFLSKSILKDKFSGL</sequence>